<dbReference type="GO" id="GO:0016151">
    <property type="term" value="F:nickel cation binding"/>
    <property type="evidence" value="ECO:0007669"/>
    <property type="project" value="InterPro"/>
</dbReference>
<feature type="binding site" evidence="2">
    <location>
        <position position="68"/>
    </location>
    <ligand>
        <name>Fe cation</name>
        <dbReference type="ChEBI" id="CHEBI:24875"/>
    </ligand>
</feature>
<keyword evidence="5" id="KW-1185">Reference proteome</keyword>
<gene>
    <name evidence="4" type="ORF">CUJ86_05425</name>
</gene>
<dbReference type="Pfam" id="PF00346">
    <property type="entry name" value="Complex1_49kDa"/>
    <property type="match status" value="2"/>
</dbReference>
<evidence type="ECO:0000313" key="5">
    <source>
        <dbReference type="Proteomes" id="UP000292580"/>
    </source>
</evidence>
<dbReference type="PANTHER" id="PTHR43485:SF1">
    <property type="entry name" value="FORMATE HYDROGENLYASE SUBUNIT 5-RELATED"/>
    <property type="match status" value="1"/>
</dbReference>
<feature type="binding site" evidence="2">
    <location>
        <position position="68"/>
    </location>
    <ligand>
        <name>Ni(2+)</name>
        <dbReference type="ChEBI" id="CHEBI:49786"/>
    </ligand>
</feature>
<keyword evidence="2" id="KW-0408">Iron</keyword>
<accession>A0A483CP01</accession>
<comment type="cofactor">
    <cofactor evidence="2">
        <name>Ni(2+)</name>
        <dbReference type="ChEBI" id="CHEBI:49786"/>
    </cofactor>
</comment>
<dbReference type="GO" id="GO:0016651">
    <property type="term" value="F:oxidoreductase activity, acting on NAD(P)H"/>
    <property type="evidence" value="ECO:0007669"/>
    <property type="project" value="InterPro"/>
</dbReference>
<dbReference type="InterPro" id="IPR029014">
    <property type="entry name" value="NiFe-Hase_large"/>
</dbReference>
<feature type="domain" description="NADH-quinone oxidoreductase subunit D" evidence="3">
    <location>
        <begin position="120"/>
        <end position="283"/>
    </location>
</feature>
<dbReference type="PANTHER" id="PTHR43485">
    <property type="entry name" value="HYDROGENASE-4 COMPONENT G"/>
    <property type="match status" value="1"/>
</dbReference>
<dbReference type="SUPFAM" id="SSF56762">
    <property type="entry name" value="HydB/Nqo4-like"/>
    <property type="match status" value="1"/>
</dbReference>
<dbReference type="Pfam" id="PF00374">
    <property type="entry name" value="NiFeSe_Hases"/>
    <property type="match status" value="1"/>
</dbReference>
<sequence>MSKEIVVPFGPQHPVLPEPIHLDLVIEDEKVKEALPSIGYIHRGLETLVEKREYPEYVYIAERICGICSFIHGSTYCQGVEAVMNVEIPERAEFLRVIWSEYSRMHSHLLWLGLFADGMGFENLFMDAWRLREFILDELEATTGGRVIQGTAKVGGVRRDIDSEKLDNMAAGLEGIRGEFSAMADVFLNDSSVKSRLCGVGMLSKEDAYELGAVGPVIRGSGVASDVRMDGYAAYDRLHFKPVVEESCDCYARCAVRVKELFTSIDLVKEAVQKIPDGPIEVKVTGKPDGEYFARAEQPRGEVVHYVKGNGTRNLARHRVRTPTITNIPPMVKMLEGCDLADVPVIVLSIDPCIGCCER</sequence>
<organism evidence="4 5">
    <name type="scientific">Methanofollis fontis</name>
    <dbReference type="NCBI Taxonomy" id="2052832"/>
    <lineage>
        <taxon>Archaea</taxon>
        <taxon>Methanobacteriati</taxon>
        <taxon>Methanobacteriota</taxon>
        <taxon>Stenosarchaea group</taxon>
        <taxon>Methanomicrobia</taxon>
        <taxon>Methanomicrobiales</taxon>
        <taxon>Methanomicrobiaceae</taxon>
        <taxon>Methanofollis</taxon>
    </lineage>
</organism>
<feature type="binding site" evidence="2">
    <location>
        <position position="65"/>
    </location>
    <ligand>
        <name>Ni(2+)</name>
        <dbReference type="ChEBI" id="CHEBI:49786"/>
    </ligand>
</feature>
<feature type="domain" description="NADH-quinone oxidoreductase subunit D" evidence="3">
    <location>
        <begin position="287"/>
        <end position="359"/>
    </location>
</feature>
<dbReference type="InterPro" id="IPR018194">
    <property type="entry name" value="Ni-dep_hyd_lsu_Ni_BS"/>
</dbReference>
<evidence type="ECO:0000313" key="4">
    <source>
        <dbReference type="EMBL" id="TAJ44740.1"/>
    </source>
</evidence>
<dbReference type="InterPro" id="IPR001501">
    <property type="entry name" value="Ni-dep_hyd_lsu"/>
</dbReference>
<dbReference type="InterPro" id="IPR001135">
    <property type="entry name" value="NADH_Q_OxRdtase_suD"/>
</dbReference>
<protein>
    <submittedName>
        <fullName evidence="4">NADH-quinone oxidoreductase subunit D</fullName>
    </submittedName>
</protein>
<dbReference type="EMBL" id="PGCL01000002">
    <property type="protein sequence ID" value="TAJ44740.1"/>
    <property type="molecule type" value="Genomic_DNA"/>
</dbReference>
<feature type="binding site" evidence="2">
    <location>
        <position position="353"/>
    </location>
    <ligand>
        <name>Ni(2+)</name>
        <dbReference type="ChEBI" id="CHEBI:49786"/>
    </ligand>
</feature>
<evidence type="ECO:0000256" key="2">
    <source>
        <dbReference type="PIRSR" id="PIRSR601501-1"/>
    </source>
</evidence>
<comment type="caution">
    <text evidence="4">The sequence shown here is derived from an EMBL/GenBank/DDBJ whole genome shotgun (WGS) entry which is preliminary data.</text>
</comment>
<feature type="binding site" evidence="2">
    <location>
        <position position="320"/>
    </location>
    <ligand>
        <name>Mg(2+)</name>
        <dbReference type="ChEBI" id="CHEBI:18420"/>
    </ligand>
</feature>
<dbReference type="Proteomes" id="UP000292580">
    <property type="component" value="Unassembled WGS sequence"/>
</dbReference>
<keyword evidence="2" id="KW-0460">Magnesium</keyword>
<feature type="binding site" evidence="2">
    <location>
        <position position="46"/>
    </location>
    <ligand>
        <name>Mg(2+)</name>
        <dbReference type="ChEBI" id="CHEBI:18420"/>
    </ligand>
</feature>
<dbReference type="GO" id="GO:0008901">
    <property type="term" value="F:ferredoxin hydrogenase activity"/>
    <property type="evidence" value="ECO:0007669"/>
    <property type="project" value="InterPro"/>
</dbReference>
<proteinExistence type="predicted"/>
<dbReference type="AlphaFoldDB" id="A0A483CP01"/>
<dbReference type="Gene3D" id="1.10.645.10">
    <property type="entry name" value="Cytochrome-c3 Hydrogenase, chain B"/>
    <property type="match status" value="1"/>
</dbReference>
<dbReference type="GO" id="GO:0051287">
    <property type="term" value="F:NAD binding"/>
    <property type="evidence" value="ECO:0007669"/>
    <property type="project" value="InterPro"/>
</dbReference>
<dbReference type="InterPro" id="IPR052197">
    <property type="entry name" value="ComplexI_49kDa-like"/>
</dbReference>
<keyword evidence="2" id="KW-0533">Nickel</keyword>
<feature type="binding site" evidence="2">
    <location>
        <position position="356"/>
    </location>
    <ligand>
        <name>Fe cation</name>
        <dbReference type="ChEBI" id="CHEBI:24875"/>
    </ligand>
</feature>
<dbReference type="OrthoDB" id="43567at2157"/>
<evidence type="ECO:0000256" key="1">
    <source>
        <dbReference type="ARBA" id="ARBA00023002"/>
    </source>
</evidence>
<comment type="cofactor">
    <cofactor evidence="2">
        <name>Fe cation</name>
        <dbReference type="ChEBI" id="CHEBI:24875"/>
    </cofactor>
</comment>
<name>A0A483CP01_9EURY</name>
<keyword evidence="1" id="KW-0560">Oxidoreductase</keyword>
<reference evidence="4 5" key="1">
    <citation type="submission" date="2017-11" db="EMBL/GenBank/DDBJ databases">
        <title>Isolation and Characterization of Methanofollis Species from Methane Seep Offshore SW Taiwan.</title>
        <authorList>
            <person name="Teng N.-H."/>
            <person name="Lai M.-C."/>
            <person name="Chen S.-C."/>
        </authorList>
    </citation>
    <scope>NUCLEOTIDE SEQUENCE [LARGE SCALE GENOMIC DNA]</scope>
    <source>
        <strain evidence="4 5">FWC-SCC2</strain>
    </source>
</reference>
<dbReference type="PROSITE" id="PS00507">
    <property type="entry name" value="NI_HGENASE_L_1"/>
    <property type="match status" value="1"/>
</dbReference>
<evidence type="ECO:0000259" key="3">
    <source>
        <dbReference type="Pfam" id="PF00346"/>
    </source>
</evidence>
<keyword evidence="2" id="KW-0479">Metal-binding</keyword>
<dbReference type="RefSeq" id="WP_130646539.1">
    <property type="nucleotide sequence ID" value="NZ_PGCL01000002.1"/>
</dbReference>
<dbReference type="GO" id="GO:0048038">
    <property type="term" value="F:quinone binding"/>
    <property type="evidence" value="ECO:0007669"/>
    <property type="project" value="InterPro"/>
</dbReference>